<organism evidence="1 2">
    <name type="scientific">Pseudomonas synxantha</name>
    <dbReference type="NCBI Taxonomy" id="47883"/>
    <lineage>
        <taxon>Bacteria</taxon>
        <taxon>Pseudomonadati</taxon>
        <taxon>Pseudomonadota</taxon>
        <taxon>Gammaproteobacteria</taxon>
        <taxon>Pseudomonadales</taxon>
        <taxon>Pseudomonadaceae</taxon>
        <taxon>Pseudomonas</taxon>
    </lineage>
</organism>
<gene>
    <name evidence="1" type="ORF">C4K03_1314</name>
</gene>
<accession>A0A3G7U288</accession>
<name>A0A3G7U288_9PSED</name>
<proteinExistence type="predicted"/>
<protein>
    <submittedName>
        <fullName evidence="1">Putative bacteriophage protein</fullName>
    </submittedName>
</protein>
<dbReference type="Proteomes" id="UP000268696">
    <property type="component" value="Chromosome"/>
</dbReference>
<sequence>MRYRKLDAAGDYTFGNQQADFHRDSPEAVAQAVRTRLLLDKGEWFIDTADGTPWDSEVLGERTVGTRDAAIKKRILGTTGVTQIDSYDSALDPNTRRLTVTVTITTLYGQTTISETV</sequence>
<evidence type="ECO:0000313" key="1">
    <source>
        <dbReference type="EMBL" id="AZE53485.1"/>
    </source>
</evidence>
<dbReference type="Pfam" id="PF10934">
    <property type="entry name" value="Sheath_initiator"/>
    <property type="match status" value="1"/>
</dbReference>
<dbReference type="EMBL" id="CP027754">
    <property type="protein sequence ID" value="AZE53485.1"/>
    <property type="molecule type" value="Genomic_DNA"/>
</dbReference>
<dbReference type="AlphaFoldDB" id="A0A3G7U288"/>
<reference evidence="1 2" key="1">
    <citation type="submission" date="2018-03" db="EMBL/GenBank/DDBJ databases">
        <title>Diversity of phytobeneficial traits revealed by whole-genome analysis of worldwide-isolated phenazine-producing Pseudomonas spp.</title>
        <authorList>
            <person name="Biessy A."/>
            <person name="Novinscak A."/>
            <person name="Blom J."/>
            <person name="Leger G."/>
            <person name="Thomashow L.S."/>
            <person name="Cazorla F.M."/>
            <person name="Josic D."/>
            <person name="Filion M."/>
        </authorList>
    </citation>
    <scope>NUCLEOTIDE SEQUENCE [LARGE SCALE GENOMIC DNA]</scope>
    <source>
        <strain evidence="1 2">30B</strain>
    </source>
</reference>
<evidence type="ECO:0000313" key="2">
    <source>
        <dbReference type="Proteomes" id="UP000268696"/>
    </source>
</evidence>
<dbReference type="InterPro" id="IPR020288">
    <property type="entry name" value="Sheath_initiator"/>
</dbReference>
<dbReference type="RefSeq" id="WP_124376588.1">
    <property type="nucleotide sequence ID" value="NZ_CP027754.1"/>
</dbReference>